<dbReference type="EMBL" id="FNNJ01000001">
    <property type="protein sequence ID" value="SDW14255.1"/>
    <property type="molecule type" value="Genomic_DNA"/>
</dbReference>
<dbReference type="AlphaFoldDB" id="A0A1H2R4J7"/>
<evidence type="ECO:0000313" key="2">
    <source>
        <dbReference type="EMBL" id="SDW14255.1"/>
    </source>
</evidence>
<sequence length="321" mass="36581">MKIKLVALLTLLISLNSFANPTFSKDSLAVVKPDSISHWKVKNNVSLLFTQNSFVNWSAGGNNSISGIIKLYLQRNYKNEHTVWSNELKGNYGLNKEESRELRKTEDRFEVNSTFGYRKNTESNWYTSAKFNFRTQFTNGYKYPNTDKPISRLFAPAYLFLGVGSEYSSKKKSLKFYLSPITNKTTFVFSEVLADEGAFGVDAAVKDDEGNIIEKGEKTKMEFGTLLTGEWKTNVMENIKMANKLILYSDYLHDYGNVDINWEINFDLTINKHVTANVGSHLRFDDDILHKEDVDNDGTLDILGPKVQIKQLLGVGFSYNF</sequence>
<name>A0A1H2R4J7_9FLAO</name>
<protein>
    <recommendedName>
        <fullName evidence="4">DUF3078 domain-containing protein</fullName>
    </recommendedName>
</protein>
<dbReference type="STRING" id="762486.SAMN05444411_101148"/>
<dbReference type="Proteomes" id="UP000199595">
    <property type="component" value="Unassembled WGS sequence"/>
</dbReference>
<feature type="chain" id="PRO_5011736563" description="DUF3078 domain-containing protein" evidence="1">
    <location>
        <begin position="20"/>
        <end position="321"/>
    </location>
</feature>
<evidence type="ECO:0008006" key="4">
    <source>
        <dbReference type="Google" id="ProtNLM"/>
    </source>
</evidence>
<evidence type="ECO:0000313" key="3">
    <source>
        <dbReference type="Proteomes" id="UP000199595"/>
    </source>
</evidence>
<keyword evidence="3" id="KW-1185">Reference proteome</keyword>
<organism evidence="2 3">
    <name type="scientific">Lutibacter oricola</name>
    <dbReference type="NCBI Taxonomy" id="762486"/>
    <lineage>
        <taxon>Bacteria</taxon>
        <taxon>Pseudomonadati</taxon>
        <taxon>Bacteroidota</taxon>
        <taxon>Flavobacteriia</taxon>
        <taxon>Flavobacteriales</taxon>
        <taxon>Flavobacteriaceae</taxon>
        <taxon>Lutibacter</taxon>
    </lineage>
</organism>
<keyword evidence="1" id="KW-0732">Signal</keyword>
<evidence type="ECO:0000256" key="1">
    <source>
        <dbReference type="SAM" id="SignalP"/>
    </source>
</evidence>
<dbReference type="InterPro" id="IPR021428">
    <property type="entry name" value="DUF3078"/>
</dbReference>
<feature type="signal peptide" evidence="1">
    <location>
        <begin position="1"/>
        <end position="19"/>
    </location>
</feature>
<dbReference type="OrthoDB" id="1495718at2"/>
<proteinExistence type="predicted"/>
<gene>
    <name evidence="2" type="ORF">SAMN05444411_101148</name>
</gene>
<dbReference type="Pfam" id="PF11276">
    <property type="entry name" value="DUF3078"/>
    <property type="match status" value="1"/>
</dbReference>
<dbReference type="RefSeq" id="WP_090118702.1">
    <property type="nucleotide sequence ID" value="NZ_FNNJ01000001.1"/>
</dbReference>
<accession>A0A1H2R4J7</accession>
<reference evidence="2 3" key="1">
    <citation type="submission" date="2016-10" db="EMBL/GenBank/DDBJ databases">
        <authorList>
            <person name="de Groot N.N."/>
        </authorList>
    </citation>
    <scope>NUCLEOTIDE SEQUENCE [LARGE SCALE GENOMIC DNA]</scope>
    <source>
        <strain evidence="2 3">DSM 24956</strain>
    </source>
</reference>